<evidence type="ECO:0000256" key="1">
    <source>
        <dbReference type="SAM" id="Phobius"/>
    </source>
</evidence>
<keyword evidence="1" id="KW-0472">Membrane</keyword>
<dbReference type="Proteomes" id="UP001595882">
    <property type="component" value="Unassembled WGS sequence"/>
</dbReference>
<keyword evidence="3" id="KW-1185">Reference proteome</keyword>
<reference evidence="3" key="1">
    <citation type="journal article" date="2019" name="Int. J. Syst. Evol. Microbiol.">
        <title>The Global Catalogue of Microorganisms (GCM) 10K type strain sequencing project: providing services to taxonomists for standard genome sequencing and annotation.</title>
        <authorList>
            <consortium name="The Broad Institute Genomics Platform"/>
            <consortium name="The Broad Institute Genome Sequencing Center for Infectious Disease"/>
            <person name="Wu L."/>
            <person name="Ma J."/>
        </authorList>
    </citation>
    <scope>NUCLEOTIDE SEQUENCE [LARGE SCALE GENOMIC DNA]</scope>
    <source>
        <strain evidence="3">CCUG 37865</strain>
    </source>
</reference>
<feature type="transmembrane region" description="Helical" evidence="1">
    <location>
        <begin position="78"/>
        <end position="95"/>
    </location>
</feature>
<keyword evidence="1" id="KW-0812">Transmembrane</keyword>
<keyword evidence="1" id="KW-1133">Transmembrane helix</keyword>
<gene>
    <name evidence="2" type="ORF">ACFOY7_00530</name>
</gene>
<dbReference type="RefSeq" id="WP_390248309.1">
    <property type="nucleotide sequence ID" value="NZ_JBHSDT010000001.1"/>
</dbReference>
<comment type="caution">
    <text evidence="2">The sequence shown here is derived from an EMBL/GenBank/DDBJ whole genome shotgun (WGS) entry which is preliminary data.</text>
</comment>
<accession>A0ABV8WR76</accession>
<evidence type="ECO:0000313" key="3">
    <source>
        <dbReference type="Proteomes" id="UP001595882"/>
    </source>
</evidence>
<proteinExistence type="predicted"/>
<protein>
    <submittedName>
        <fullName evidence="2">Uncharacterized protein</fullName>
    </submittedName>
</protein>
<dbReference type="EMBL" id="JBHSDT010000001">
    <property type="protein sequence ID" value="MFC4401583.1"/>
    <property type="molecule type" value="Genomic_DNA"/>
</dbReference>
<name>A0ABV8WR76_9BACI</name>
<evidence type="ECO:0000313" key="2">
    <source>
        <dbReference type="EMBL" id="MFC4401583.1"/>
    </source>
</evidence>
<sequence length="105" mass="12705">MYHQNTNQGSHMKKLCEQYQNFYVVGELSNGEKVEGIIQNVDQDSVTMLIPENIEMDSSERQYGYGYPRRYYRRYYPYRYPLGLLSNLLLYPFLYPPYPSYPVYW</sequence>
<organism evidence="2 3">
    <name type="scientific">Gracilibacillus xinjiangensis</name>
    <dbReference type="NCBI Taxonomy" id="1193282"/>
    <lineage>
        <taxon>Bacteria</taxon>
        <taxon>Bacillati</taxon>
        <taxon>Bacillota</taxon>
        <taxon>Bacilli</taxon>
        <taxon>Bacillales</taxon>
        <taxon>Bacillaceae</taxon>
        <taxon>Gracilibacillus</taxon>
    </lineage>
</organism>